<keyword evidence="2" id="KW-1185">Reference proteome</keyword>
<evidence type="ECO:0000313" key="1">
    <source>
        <dbReference type="EMBL" id="RAR73766.1"/>
    </source>
</evidence>
<dbReference type="Proteomes" id="UP000248840">
    <property type="component" value="Unassembled WGS sequence"/>
</dbReference>
<protein>
    <submittedName>
        <fullName evidence="1">Uncharacterized protein</fullName>
    </submittedName>
</protein>
<sequence>MKSFKNNIQSNFNEWKEQGKCSQAIALNKKIGSEYFCESNPHFFTGDLNADLVLVHLNPKRNKNNTTKKFDVEKPKFNSFEEYFDYFRYFGRHNYGKNSERNHKSPFDKKQIRFLKPLNILPFTGTDTYKDLEIVIDNKLQIELIPFGSENFNFNEVGVKNIEPFLDTILSLIAAKERKYVIFCGRVFDNILNEYISKKRVHEFKLQKTDGTFTKGDYHFIEVELKYNDKIIKAIIAPQYAMQGMPIEQYGIKLNELLNGKKINKN</sequence>
<dbReference type="OrthoDB" id="9553624at2"/>
<dbReference type="RefSeq" id="WP_112112568.1">
    <property type="nucleotide sequence ID" value="NZ_QLSZ01000003.1"/>
</dbReference>
<dbReference type="AlphaFoldDB" id="A0A328YUN0"/>
<dbReference type="EMBL" id="QLSZ01000003">
    <property type="protein sequence ID" value="RAR73766.1"/>
    <property type="molecule type" value="Genomic_DNA"/>
</dbReference>
<accession>A0A328YUN0</accession>
<proteinExistence type="predicted"/>
<evidence type="ECO:0000313" key="2">
    <source>
        <dbReference type="Proteomes" id="UP000248840"/>
    </source>
</evidence>
<reference evidence="1 2" key="1">
    <citation type="submission" date="2018-06" db="EMBL/GenBank/DDBJ databases">
        <title>Genomic Encyclopedia of Archaeal and Bacterial Type Strains, Phase II (KMG-II): from individual species to whole genera.</title>
        <authorList>
            <person name="Goeker M."/>
        </authorList>
    </citation>
    <scope>NUCLEOTIDE SEQUENCE [LARGE SCALE GENOMIC DNA]</scope>
    <source>
        <strain evidence="1 2">DSM 25663</strain>
    </source>
</reference>
<organism evidence="1 2">
    <name type="scientific">Flavobacterium aciduliphilum</name>
    <dbReference type="NCBI Taxonomy" id="1101402"/>
    <lineage>
        <taxon>Bacteria</taxon>
        <taxon>Pseudomonadati</taxon>
        <taxon>Bacteroidota</taxon>
        <taxon>Flavobacteriia</taxon>
        <taxon>Flavobacteriales</taxon>
        <taxon>Flavobacteriaceae</taxon>
        <taxon>Flavobacterium</taxon>
    </lineage>
</organism>
<gene>
    <name evidence="1" type="ORF">CLV55_10385</name>
</gene>
<comment type="caution">
    <text evidence="1">The sequence shown here is derived from an EMBL/GenBank/DDBJ whole genome shotgun (WGS) entry which is preliminary data.</text>
</comment>
<name>A0A328YUN0_9FLAO</name>